<dbReference type="GO" id="GO:0005524">
    <property type="term" value="F:ATP binding"/>
    <property type="evidence" value="ECO:0007669"/>
    <property type="project" value="UniProtKB-KW"/>
</dbReference>
<evidence type="ECO:0000313" key="13">
    <source>
        <dbReference type="Proteomes" id="UP000298416"/>
    </source>
</evidence>
<proteinExistence type="predicted"/>
<keyword evidence="4" id="KW-0547">Nucleotide-binding</keyword>
<evidence type="ECO:0000256" key="7">
    <source>
        <dbReference type="ARBA" id="ARBA00022840"/>
    </source>
</evidence>
<dbReference type="AlphaFoldDB" id="A0A8X8WET1"/>
<evidence type="ECO:0000256" key="10">
    <source>
        <dbReference type="SAM" id="MobiDB-lite"/>
    </source>
</evidence>
<accession>A0A8X8WET1</accession>
<dbReference type="PANTHER" id="PTHR36531:SF6">
    <property type="entry name" value="DNA REPLICATION ATP-DEPENDENT HELICASE_NUCLEASE DNA2"/>
    <property type="match status" value="1"/>
</dbReference>
<evidence type="ECO:0000256" key="3">
    <source>
        <dbReference type="ARBA" id="ARBA00022723"/>
    </source>
</evidence>
<keyword evidence="5" id="KW-0378">Hydrolase</keyword>
<keyword evidence="2" id="KW-0540">Nuclease</keyword>
<protein>
    <recommendedName>
        <fullName evidence="11">DNA replication factor Dna2 N-terminal domain-containing protein</fullName>
    </recommendedName>
</protein>
<keyword evidence="7" id="KW-0067">ATP-binding</keyword>
<dbReference type="Proteomes" id="UP000298416">
    <property type="component" value="Unassembled WGS sequence"/>
</dbReference>
<dbReference type="GO" id="GO:0004518">
    <property type="term" value="F:nuclease activity"/>
    <property type="evidence" value="ECO:0007669"/>
    <property type="project" value="UniProtKB-KW"/>
</dbReference>
<keyword evidence="9" id="KW-0411">Iron-sulfur</keyword>
<dbReference type="InterPro" id="IPR014808">
    <property type="entry name" value="DNA_replication_fac_Dna2_N"/>
</dbReference>
<evidence type="ECO:0000256" key="9">
    <source>
        <dbReference type="ARBA" id="ARBA00023014"/>
    </source>
</evidence>
<dbReference type="InterPro" id="IPR051827">
    <property type="entry name" value="Cas4_exonuclease"/>
</dbReference>
<comment type="cofactor">
    <cofactor evidence="1">
        <name>[4Fe-4S] cluster</name>
        <dbReference type="ChEBI" id="CHEBI:49883"/>
    </cofactor>
</comment>
<evidence type="ECO:0000256" key="1">
    <source>
        <dbReference type="ARBA" id="ARBA00001966"/>
    </source>
</evidence>
<evidence type="ECO:0000313" key="12">
    <source>
        <dbReference type="EMBL" id="KAG6393305.1"/>
    </source>
</evidence>
<dbReference type="GO" id="GO:0051536">
    <property type="term" value="F:iron-sulfur cluster binding"/>
    <property type="evidence" value="ECO:0007669"/>
    <property type="project" value="UniProtKB-KW"/>
</dbReference>
<dbReference type="GO" id="GO:0004386">
    <property type="term" value="F:helicase activity"/>
    <property type="evidence" value="ECO:0007669"/>
    <property type="project" value="UniProtKB-KW"/>
</dbReference>
<keyword evidence="6" id="KW-0347">Helicase</keyword>
<dbReference type="GO" id="GO:0046872">
    <property type="term" value="F:metal ion binding"/>
    <property type="evidence" value="ECO:0007669"/>
    <property type="project" value="UniProtKB-KW"/>
</dbReference>
<keyword evidence="8" id="KW-0408">Iron</keyword>
<feature type="compositionally biased region" description="Polar residues" evidence="10">
    <location>
        <begin position="16"/>
        <end position="36"/>
    </location>
</feature>
<reference evidence="12" key="1">
    <citation type="submission" date="2018-01" db="EMBL/GenBank/DDBJ databases">
        <authorList>
            <person name="Mao J.F."/>
        </authorList>
    </citation>
    <scope>NUCLEOTIDE SEQUENCE</scope>
    <source>
        <strain evidence="12">Huo1</strain>
        <tissue evidence="12">Leaf</tissue>
    </source>
</reference>
<evidence type="ECO:0000256" key="2">
    <source>
        <dbReference type="ARBA" id="ARBA00022722"/>
    </source>
</evidence>
<dbReference type="GO" id="GO:0016787">
    <property type="term" value="F:hydrolase activity"/>
    <property type="evidence" value="ECO:0007669"/>
    <property type="project" value="UniProtKB-KW"/>
</dbReference>
<dbReference type="Pfam" id="PF08696">
    <property type="entry name" value="Dna2"/>
    <property type="match status" value="1"/>
</dbReference>
<organism evidence="12">
    <name type="scientific">Salvia splendens</name>
    <name type="common">Scarlet sage</name>
    <dbReference type="NCBI Taxonomy" id="180675"/>
    <lineage>
        <taxon>Eukaryota</taxon>
        <taxon>Viridiplantae</taxon>
        <taxon>Streptophyta</taxon>
        <taxon>Embryophyta</taxon>
        <taxon>Tracheophyta</taxon>
        <taxon>Spermatophyta</taxon>
        <taxon>Magnoliopsida</taxon>
        <taxon>eudicotyledons</taxon>
        <taxon>Gunneridae</taxon>
        <taxon>Pentapetalae</taxon>
        <taxon>asterids</taxon>
        <taxon>lamiids</taxon>
        <taxon>Lamiales</taxon>
        <taxon>Lamiaceae</taxon>
        <taxon>Nepetoideae</taxon>
        <taxon>Mentheae</taxon>
        <taxon>Salviinae</taxon>
        <taxon>Salvia</taxon>
        <taxon>Salvia subgen. Calosphace</taxon>
        <taxon>core Calosphace</taxon>
    </lineage>
</organism>
<feature type="domain" description="DNA replication factor Dna2 N-terminal" evidence="11">
    <location>
        <begin position="172"/>
        <end position="334"/>
    </location>
</feature>
<evidence type="ECO:0000256" key="8">
    <source>
        <dbReference type="ARBA" id="ARBA00023004"/>
    </source>
</evidence>
<evidence type="ECO:0000256" key="6">
    <source>
        <dbReference type="ARBA" id="ARBA00022806"/>
    </source>
</evidence>
<gene>
    <name evidence="12" type="ORF">SASPL_147542</name>
</gene>
<evidence type="ECO:0000256" key="5">
    <source>
        <dbReference type="ARBA" id="ARBA00022801"/>
    </source>
</evidence>
<keyword evidence="13" id="KW-1185">Reference proteome</keyword>
<evidence type="ECO:0000259" key="11">
    <source>
        <dbReference type="Pfam" id="PF08696"/>
    </source>
</evidence>
<sequence>MAPRKRASSGGKNGVNIRSNSVNANDCVSRNDTSGGNAPVEDRIGAVDVNKKLSIFSWNGNNSHPSYSWFELLWPMVIWACVFTLYTDGRIDDLRLRNRGKFCVSALEAAYEDCGYIQCLLEPYCRDLHFKLKQLNIMLKISYAADVSEKHGLSGSSGGPPSAFKVLRLLNEQNGAEQSLQLWDDWYSSVVAPGDTVLVVGELDSQGKCDVNDEKNFFIVHPDILVSGTRVSASFSCPRRTVLDERIKSTENSTAALIGTLLHQIFQAGLISEPPTKEYLEEYARTVLHKSLENLYACGENENDIFKTMIAAIPKILNWISSFRDSQGSKSPTVDFKCDEGLKGQNLCGMDF</sequence>
<keyword evidence="3" id="KW-0479">Metal-binding</keyword>
<dbReference type="EMBL" id="PNBA02000018">
    <property type="protein sequence ID" value="KAG6393305.1"/>
    <property type="molecule type" value="Genomic_DNA"/>
</dbReference>
<feature type="region of interest" description="Disordered" evidence="10">
    <location>
        <begin position="1"/>
        <end position="39"/>
    </location>
</feature>
<reference evidence="12" key="2">
    <citation type="submission" date="2020-08" db="EMBL/GenBank/DDBJ databases">
        <title>Plant Genome Project.</title>
        <authorList>
            <person name="Zhang R.-G."/>
        </authorList>
    </citation>
    <scope>NUCLEOTIDE SEQUENCE</scope>
    <source>
        <strain evidence="12">Huo1</strain>
        <tissue evidence="12">Leaf</tissue>
    </source>
</reference>
<name>A0A8X8WET1_SALSN</name>
<evidence type="ECO:0000256" key="4">
    <source>
        <dbReference type="ARBA" id="ARBA00022741"/>
    </source>
</evidence>
<dbReference type="PANTHER" id="PTHR36531">
    <property type="entry name" value="CRISPR-ASSOCIATED EXONUCLEASE CAS4"/>
    <property type="match status" value="1"/>
</dbReference>
<comment type="caution">
    <text evidence="12">The sequence shown here is derived from an EMBL/GenBank/DDBJ whole genome shotgun (WGS) entry which is preliminary data.</text>
</comment>